<dbReference type="AlphaFoldDB" id="A0A150LXB1"/>
<comment type="caution">
    <text evidence="1">The sequence shown here is derived from an EMBL/GenBank/DDBJ whole genome shotgun (WGS) entry which is preliminary data.</text>
</comment>
<reference evidence="1 2" key="1">
    <citation type="submission" date="2016-01" db="EMBL/GenBank/DDBJ databases">
        <title>Draft Genome Sequences of Seven Thermophilic Sporeformers Isolated from Foods.</title>
        <authorList>
            <person name="Berendsen E.M."/>
            <person name="Wells-Bennik M.H."/>
            <person name="Krawcyk A.O."/>
            <person name="De Jong A."/>
            <person name="Holsappel S."/>
            <person name="Eijlander R.T."/>
            <person name="Kuipers O.P."/>
        </authorList>
    </citation>
    <scope>NUCLEOTIDE SEQUENCE [LARGE SCALE GENOMIC DNA]</scope>
    <source>
        <strain evidence="1 2">B4135</strain>
    </source>
</reference>
<dbReference type="STRING" id="301148.B4135_2577"/>
<dbReference type="Proteomes" id="UP000075683">
    <property type="component" value="Unassembled WGS sequence"/>
</dbReference>
<proteinExistence type="predicted"/>
<sequence>MLTPLGKFLWYHYSKSLMKKEKLPKGRIAGFSGSSPRSRTKWEF</sequence>
<evidence type="ECO:0000313" key="1">
    <source>
        <dbReference type="EMBL" id="KYD16898.1"/>
    </source>
</evidence>
<protein>
    <submittedName>
        <fullName evidence="1">Uncharacterized protein</fullName>
    </submittedName>
</protein>
<dbReference type="EMBL" id="LQYT01000058">
    <property type="protein sequence ID" value="KYD16898.1"/>
    <property type="molecule type" value="Genomic_DNA"/>
</dbReference>
<gene>
    <name evidence="1" type="ORF">B4135_2577</name>
</gene>
<accession>A0A150LXB1</accession>
<evidence type="ECO:0000313" key="2">
    <source>
        <dbReference type="Proteomes" id="UP000075683"/>
    </source>
</evidence>
<organism evidence="1 2">
    <name type="scientific">Caldibacillus debilis</name>
    <dbReference type="NCBI Taxonomy" id="301148"/>
    <lineage>
        <taxon>Bacteria</taxon>
        <taxon>Bacillati</taxon>
        <taxon>Bacillota</taxon>
        <taxon>Bacilli</taxon>
        <taxon>Bacillales</taxon>
        <taxon>Bacillaceae</taxon>
        <taxon>Caldibacillus</taxon>
    </lineage>
</organism>
<name>A0A150LXB1_9BACI</name>